<sequence length="114" mass="13388">MAKFSFYVKKIDNVTYWVTFRLLIVSFKHKGLELFFETGSKKGIQADHASKLARLLDRLDSSTSPKDMDLPAYRLHPLKGKEQGRWSVWVNGNWRLTFEFEGENAILVDYEDYH</sequence>
<dbReference type="Proteomes" id="UP001580391">
    <property type="component" value="Unassembled WGS sequence"/>
</dbReference>
<keyword evidence="2" id="KW-1185">Reference proteome</keyword>
<comment type="caution">
    <text evidence="1">The sequence shown here is derived from an EMBL/GenBank/DDBJ whole genome shotgun (WGS) entry which is preliminary data.</text>
</comment>
<dbReference type="SUPFAM" id="SSF143011">
    <property type="entry name" value="RelE-like"/>
    <property type="match status" value="1"/>
</dbReference>
<name>A0ABV5BU07_9LEPT</name>
<dbReference type="Pfam" id="PF05015">
    <property type="entry name" value="HigB-like_toxin"/>
    <property type="match status" value="1"/>
</dbReference>
<proteinExistence type="predicted"/>
<dbReference type="Gene3D" id="3.30.2310.20">
    <property type="entry name" value="RelE-like"/>
    <property type="match status" value="1"/>
</dbReference>
<gene>
    <name evidence="1" type="ORF">ACE5IX_19895</name>
</gene>
<accession>A0ABV5BU07</accession>
<dbReference type="PANTHER" id="PTHR40266:SF2">
    <property type="entry name" value="TOXIN HIGB-1"/>
    <property type="match status" value="1"/>
</dbReference>
<dbReference type="RefSeq" id="WP_375517888.1">
    <property type="nucleotide sequence ID" value="NZ_JBHILI010000037.1"/>
</dbReference>
<organism evidence="1 2">
    <name type="scientific">Leptospira wolffii</name>
    <dbReference type="NCBI Taxonomy" id="409998"/>
    <lineage>
        <taxon>Bacteria</taxon>
        <taxon>Pseudomonadati</taxon>
        <taxon>Spirochaetota</taxon>
        <taxon>Spirochaetia</taxon>
        <taxon>Leptospirales</taxon>
        <taxon>Leptospiraceae</taxon>
        <taxon>Leptospira</taxon>
    </lineage>
</organism>
<reference evidence="1 2" key="1">
    <citation type="submission" date="2024-09" db="EMBL/GenBank/DDBJ databases">
        <title>Taxonomic and Genotyping Characterization of Leptospira Strains isolated from Multiple Sources in Colombia highlights the importance of intermediate species.</title>
        <authorList>
            <person name="Torres Higuera L."/>
            <person name="Rojas Tapias D."/>
            <person name="Jimenez Velasquez S."/>
            <person name="Renjifo Ibanez C."/>
        </authorList>
    </citation>
    <scope>NUCLEOTIDE SEQUENCE [LARGE SCALE GENOMIC DNA]</scope>
    <source>
        <strain evidence="1 2">Lep080</strain>
    </source>
</reference>
<evidence type="ECO:0000313" key="1">
    <source>
        <dbReference type="EMBL" id="MFB5738781.1"/>
    </source>
</evidence>
<dbReference type="PANTHER" id="PTHR40266">
    <property type="entry name" value="TOXIN HIGB-1"/>
    <property type="match status" value="1"/>
</dbReference>
<dbReference type="EMBL" id="JBHILJ010000048">
    <property type="protein sequence ID" value="MFB5738781.1"/>
    <property type="molecule type" value="Genomic_DNA"/>
</dbReference>
<protein>
    <submittedName>
        <fullName evidence="1">Type II toxin-antitoxin system RelE/ParE family toxin</fullName>
    </submittedName>
</protein>
<evidence type="ECO:0000313" key="2">
    <source>
        <dbReference type="Proteomes" id="UP001580391"/>
    </source>
</evidence>
<dbReference type="InterPro" id="IPR035093">
    <property type="entry name" value="RelE/ParE_toxin_dom_sf"/>
</dbReference>
<dbReference type="InterPro" id="IPR007711">
    <property type="entry name" value="HigB-1"/>
</dbReference>